<feature type="region of interest" description="Disordered" evidence="1">
    <location>
        <begin position="53"/>
        <end position="86"/>
    </location>
</feature>
<sequence>MRAKQDAALTIEVRRVFEENLQVYGVRKVWRQPKRKGFDAARTVARLMREVGLQGGDPRQIHQDHDPRQSRAVSARSRQPPVQKQS</sequence>
<name>Q137W8_RHOPS</name>
<dbReference type="Pfam" id="PF13276">
    <property type="entry name" value="HTH_21"/>
    <property type="match status" value="1"/>
</dbReference>
<feature type="compositionally biased region" description="Basic and acidic residues" evidence="1">
    <location>
        <begin position="59"/>
        <end position="69"/>
    </location>
</feature>
<evidence type="ECO:0000256" key="1">
    <source>
        <dbReference type="SAM" id="MobiDB-lite"/>
    </source>
</evidence>
<feature type="compositionally biased region" description="Low complexity" evidence="1">
    <location>
        <begin position="70"/>
        <end position="86"/>
    </location>
</feature>
<dbReference type="KEGG" id="rpd:RPD_2390"/>
<dbReference type="EMBL" id="CP000283">
    <property type="protein sequence ID" value="ABE39621.1"/>
    <property type="molecule type" value="Genomic_DNA"/>
</dbReference>
<evidence type="ECO:0000313" key="4">
    <source>
        <dbReference type="Proteomes" id="UP000001818"/>
    </source>
</evidence>
<dbReference type="eggNOG" id="COG2801">
    <property type="taxonomic scope" value="Bacteria"/>
</dbReference>
<gene>
    <name evidence="3" type="ordered locus">RPD_2390</name>
</gene>
<proteinExistence type="predicted"/>
<dbReference type="Proteomes" id="UP000001818">
    <property type="component" value="Chromosome"/>
</dbReference>
<dbReference type="InterPro" id="IPR025948">
    <property type="entry name" value="HTH-like_dom"/>
</dbReference>
<dbReference type="STRING" id="316057.RPD_2390"/>
<reference evidence="3 4" key="1">
    <citation type="submission" date="2006-03" db="EMBL/GenBank/DDBJ databases">
        <title>Complete sequence of Rhodopseudomonas palustris BisB5.</title>
        <authorList>
            <consortium name="US DOE Joint Genome Institute"/>
            <person name="Copeland A."/>
            <person name="Lucas S."/>
            <person name="Lapidus A."/>
            <person name="Barry K."/>
            <person name="Detter J.C."/>
            <person name="Glavina del Rio T."/>
            <person name="Hammon N."/>
            <person name="Israni S."/>
            <person name="Dalin E."/>
            <person name="Tice H."/>
            <person name="Pitluck S."/>
            <person name="Chain P."/>
            <person name="Malfatti S."/>
            <person name="Shin M."/>
            <person name="Vergez L."/>
            <person name="Schmutz J."/>
            <person name="Larimer F."/>
            <person name="Land M."/>
            <person name="Hauser L."/>
            <person name="Pelletier D.A."/>
            <person name="Kyrpides N."/>
            <person name="Lykidis A."/>
            <person name="Oda Y."/>
            <person name="Harwood C.S."/>
            <person name="Richardson P."/>
        </authorList>
    </citation>
    <scope>NUCLEOTIDE SEQUENCE [LARGE SCALE GENOMIC DNA]</scope>
    <source>
        <strain evidence="3 4">BisB5</strain>
    </source>
</reference>
<dbReference type="AlphaFoldDB" id="Q137W8"/>
<evidence type="ECO:0000259" key="2">
    <source>
        <dbReference type="Pfam" id="PF13276"/>
    </source>
</evidence>
<accession>Q137W8</accession>
<protein>
    <recommendedName>
        <fullName evidence="2">HTH-like domain-containing protein</fullName>
    </recommendedName>
</protein>
<feature type="domain" description="HTH-like" evidence="2">
    <location>
        <begin position="5"/>
        <end position="55"/>
    </location>
</feature>
<dbReference type="HOGENOM" id="CLU_2495856_0_0_5"/>
<organism evidence="3 4">
    <name type="scientific">Rhodopseudomonas palustris (strain BisB5)</name>
    <dbReference type="NCBI Taxonomy" id="316057"/>
    <lineage>
        <taxon>Bacteria</taxon>
        <taxon>Pseudomonadati</taxon>
        <taxon>Pseudomonadota</taxon>
        <taxon>Alphaproteobacteria</taxon>
        <taxon>Hyphomicrobiales</taxon>
        <taxon>Nitrobacteraceae</taxon>
        <taxon>Rhodopseudomonas</taxon>
    </lineage>
</organism>
<evidence type="ECO:0000313" key="3">
    <source>
        <dbReference type="EMBL" id="ABE39621.1"/>
    </source>
</evidence>